<reference evidence="6 7" key="1">
    <citation type="journal article" date="2011" name="J. Bacteriol.">
        <title>Genome sequence of the algicidal bacterium Kordia algicida OT-1.</title>
        <authorList>
            <person name="Lee H.S."/>
            <person name="Kang S.G."/>
            <person name="Kwon K.K."/>
            <person name="Lee J.H."/>
            <person name="Kim S.J."/>
        </authorList>
    </citation>
    <scope>NUCLEOTIDE SEQUENCE [LARGE SCALE GENOMIC DNA]</scope>
    <source>
        <strain evidence="6 7">OT-1</strain>
    </source>
</reference>
<dbReference type="STRING" id="391587.KAOT1_20442"/>
<gene>
    <name evidence="6" type="ORF">KAOT1_20442</name>
</gene>
<dbReference type="SUPFAM" id="SSF140478">
    <property type="entry name" value="LemA-like"/>
    <property type="match status" value="1"/>
</dbReference>
<keyword evidence="3" id="KW-0812">Transmembrane</keyword>
<dbReference type="RefSeq" id="WP_007096617.1">
    <property type="nucleotide sequence ID" value="NZ_CP142125.1"/>
</dbReference>
<dbReference type="PANTHER" id="PTHR34478:SF2">
    <property type="entry name" value="MEMBRANE PROTEIN"/>
    <property type="match status" value="1"/>
</dbReference>
<evidence type="ECO:0000313" key="7">
    <source>
        <dbReference type="Proteomes" id="UP000002945"/>
    </source>
</evidence>
<keyword evidence="5" id="KW-0472">Membrane</keyword>
<evidence type="ECO:0000256" key="3">
    <source>
        <dbReference type="ARBA" id="ARBA00022692"/>
    </source>
</evidence>
<evidence type="ECO:0008006" key="8">
    <source>
        <dbReference type="Google" id="ProtNLM"/>
    </source>
</evidence>
<dbReference type="GO" id="GO:0016020">
    <property type="term" value="C:membrane"/>
    <property type="evidence" value="ECO:0007669"/>
    <property type="project" value="UniProtKB-SubCell"/>
</dbReference>
<dbReference type="OrthoDB" id="9804152at2"/>
<dbReference type="PANTHER" id="PTHR34478">
    <property type="entry name" value="PROTEIN LEMA"/>
    <property type="match status" value="1"/>
</dbReference>
<protein>
    <recommendedName>
        <fullName evidence="8">LemA family protein</fullName>
    </recommendedName>
</protein>
<evidence type="ECO:0000256" key="2">
    <source>
        <dbReference type="ARBA" id="ARBA00008854"/>
    </source>
</evidence>
<dbReference type="InterPro" id="IPR023353">
    <property type="entry name" value="LemA-like_dom_sf"/>
</dbReference>
<dbReference type="Proteomes" id="UP000002945">
    <property type="component" value="Unassembled WGS sequence"/>
</dbReference>
<evidence type="ECO:0000256" key="5">
    <source>
        <dbReference type="ARBA" id="ARBA00023136"/>
    </source>
</evidence>
<dbReference type="eggNOG" id="COG1704">
    <property type="taxonomic scope" value="Bacteria"/>
</dbReference>
<keyword evidence="7" id="KW-1185">Reference proteome</keyword>
<proteinExistence type="inferred from homology"/>
<dbReference type="Gene3D" id="1.20.1440.20">
    <property type="entry name" value="LemA-like domain"/>
    <property type="match status" value="1"/>
</dbReference>
<evidence type="ECO:0000256" key="4">
    <source>
        <dbReference type="ARBA" id="ARBA00022989"/>
    </source>
</evidence>
<name>A9DPZ8_9FLAO</name>
<comment type="caution">
    <text evidence="6">The sequence shown here is derived from an EMBL/GenBank/DDBJ whole genome shotgun (WGS) entry which is preliminary data.</text>
</comment>
<keyword evidence="4" id="KW-1133">Transmembrane helix</keyword>
<comment type="subcellular location">
    <subcellularLocation>
        <location evidence="1">Membrane</location>
        <topology evidence="1">Single-pass membrane protein</topology>
    </subcellularLocation>
</comment>
<evidence type="ECO:0000256" key="1">
    <source>
        <dbReference type="ARBA" id="ARBA00004167"/>
    </source>
</evidence>
<accession>A9DPZ8</accession>
<organism evidence="6 7">
    <name type="scientific">Kordia algicida OT-1</name>
    <dbReference type="NCBI Taxonomy" id="391587"/>
    <lineage>
        <taxon>Bacteria</taxon>
        <taxon>Pseudomonadati</taxon>
        <taxon>Bacteroidota</taxon>
        <taxon>Flavobacteriia</taxon>
        <taxon>Flavobacteriales</taxon>
        <taxon>Flavobacteriaceae</taxon>
        <taxon>Kordia</taxon>
    </lineage>
</organism>
<evidence type="ECO:0000313" key="6">
    <source>
        <dbReference type="EMBL" id="EDP97569.1"/>
    </source>
</evidence>
<dbReference type="HOGENOM" id="CLU_056714_0_1_10"/>
<dbReference type="InterPro" id="IPR007156">
    <property type="entry name" value="MamQ_LemA"/>
</dbReference>
<comment type="similarity">
    <text evidence="2">Belongs to the LemA family.</text>
</comment>
<dbReference type="EMBL" id="ABIB01000002">
    <property type="protein sequence ID" value="EDP97569.1"/>
    <property type="molecule type" value="Genomic_DNA"/>
</dbReference>
<dbReference type="Pfam" id="PF04011">
    <property type="entry name" value="LemA"/>
    <property type="match status" value="1"/>
</dbReference>
<sequence length="197" mass="22011">MSKKSLIILVVLAIIAIFAYTRYNSMVVLREDAKTAWSNVESEYQRRSDLIKNLVKTVKGAADFERTTLEAVINARAKATQTQINVDDLTPENIAKFQQAQDGLSGALSRLLVTVERYPDLKANENFLKLQDELASTENSVRTARNRYNSAVNDYNISTKTFPNNIFAGLFGFKEMARFKAAAGTENAPEVELDFSS</sequence>
<dbReference type="AlphaFoldDB" id="A9DPZ8"/>